<gene>
    <name evidence="1" type="ORF">FA95DRAFT_772828</name>
</gene>
<comment type="caution">
    <text evidence="1">The sequence shown here is derived from an EMBL/GenBank/DDBJ whole genome shotgun (WGS) entry which is preliminary data.</text>
</comment>
<keyword evidence="2" id="KW-1185">Reference proteome</keyword>
<proteinExistence type="predicted"/>
<name>A0ACB8RA60_9AGAM</name>
<reference evidence="1" key="2">
    <citation type="journal article" date="2022" name="New Phytol.">
        <title>Evolutionary transition to the ectomycorrhizal habit in the genomes of a hyperdiverse lineage of mushroom-forming fungi.</title>
        <authorList>
            <person name="Looney B."/>
            <person name="Miyauchi S."/>
            <person name="Morin E."/>
            <person name="Drula E."/>
            <person name="Courty P.E."/>
            <person name="Kohler A."/>
            <person name="Kuo A."/>
            <person name="LaButti K."/>
            <person name="Pangilinan J."/>
            <person name="Lipzen A."/>
            <person name="Riley R."/>
            <person name="Andreopoulos W."/>
            <person name="He G."/>
            <person name="Johnson J."/>
            <person name="Nolan M."/>
            <person name="Tritt A."/>
            <person name="Barry K.W."/>
            <person name="Grigoriev I.V."/>
            <person name="Nagy L.G."/>
            <person name="Hibbett D."/>
            <person name="Henrissat B."/>
            <person name="Matheny P.B."/>
            <person name="Labbe J."/>
            <person name="Martin F.M."/>
        </authorList>
    </citation>
    <scope>NUCLEOTIDE SEQUENCE</scope>
    <source>
        <strain evidence="1">FP105234-sp</strain>
    </source>
</reference>
<dbReference type="EMBL" id="MU276146">
    <property type="protein sequence ID" value="KAI0041079.1"/>
    <property type="molecule type" value="Genomic_DNA"/>
</dbReference>
<reference evidence="1" key="1">
    <citation type="submission" date="2021-02" db="EMBL/GenBank/DDBJ databases">
        <authorList>
            <consortium name="DOE Joint Genome Institute"/>
            <person name="Ahrendt S."/>
            <person name="Looney B.P."/>
            <person name="Miyauchi S."/>
            <person name="Morin E."/>
            <person name="Drula E."/>
            <person name="Courty P.E."/>
            <person name="Chicoki N."/>
            <person name="Fauchery L."/>
            <person name="Kohler A."/>
            <person name="Kuo A."/>
            <person name="Labutti K."/>
            <person name="Pangilinan J."/>
            <person name="Lipzen A."/>
            <person name="Riley R."/>
            <person name="Andreopoulos W."/>
            <person name="He G."/>
            <person name="Johnson J."/>
            <person name="Barry K.W."/>
            <person name="Grigoriev I.V."/>
            <person name="Nagy L."/>
            <person name="Hibbett D."/>
            <person name="Henrissat B."/>
            <person name="Matheny P.B."/>
            <person name="Labbe J."/>
            <person name="Martin F."/>
        </authorList>
    </citation>
    <scope>NUCLEOTIDE SEQUENCE</scope>
    <source>
        <strain evidence="1">FP105234-sp</strain>
    </source>
</reference>
<sequence length="67" mass="7164">MSIALVPMSPGPYHAKSVAHAFYSQRSAGSRSLHRGRSGAAGRAHTSARLLSYIAAFQPAFSRPRLP</sequence>
<accession>A0ACB8RA60</accession>
<protein>
    <submittedName>
        <fullName evidence="1">Uncharacterized protein</fullName>
    </submittedName>
</protein>
<evidence type="ECO:0000313" key="1">
    <source>
        <dbReference type="EMBL" id="KAI0041079.1"/>
    </source>
</evidence>
<organism evidence="1 2">
    <name type="scientific">Auriscalpium vulgare</name>
    <dbReference type="NCBI Taxonomy" id="40419"/>
    <lineage>
        <taxon>Eukaryota</taxon>
        <taxon>Fungi</taxon>
        <taxon>Dikarya</taxon>
        <taxon>Basidiomycota</taxon>
        <taxon>Agaricomycotina</taxon>
        <taxon>Agaricomycetes</taxon>
        <taxon>Russulales</taxon>
        <taxon>Auriscalpiaceae</taxon>
        <taxon>Auriscalpium</taxon>
    </lineage>
</organism>
<dbReference type="Proteomes" id="UP000814033">
    <property type="component" value="Unassembled WGS sequence"/>
</dbReference>
<evidence type="ECO:0000313" key="2">
    <source>
        <dbReference type="Proteomes" id="UP000814033"/>
    </source>
</evidence>